<keyword evidence="2" id="KW-0812">Transmembrane</keyword>
<dbReference type="InterPro" id="IPR050592">
    <property type="entry name" value="GDSL_lipolytic_enzyme"/>
</dbReference>
<dbReference type="CDD" id="cd01837">
    <property type="entry name" value="SGNH_plant_lipase_like"/>
    <property type="match status" value="3"/>
</dbReference>
<dbReference type="FunFam" id="3.40.50.1110:FF:000003">
    <property type="entry name" value="GDSL esterase/lipase APG"/>
    <property type="match status" value="3"/>
</dbReference>
<keyword evidence="4" id="KW-1185">Reference proteome</keyword>
<evidence type="ECO:0008006" key="5">
    <source>
        <dbReference type="Google" id="ProtNLM"/>
    </source>
</evidence>
<dbReference type="InterPro" id="IPR008265">
    <property type="entry name" value="Lipase_GDSL_AS"/>
</dbReference>
<comment type="similarity">
    <text evidence="1">Belongs to the 'GDSL' lipolytic enzyme family.</text>
</comment>
<sequence>MQLSNYYSPIVCIILILMLLLLSSCKGAIQNIEIPALFAFGDSIVDQGNNNALIKTFAKCNFPPYGRDFEGGLPTGRFSNGKTPPDLIAEELGITNLIPAYLDPNLKAEDLPTGVSFASGGAGFDPETSRLASVISLLDQLEQYKEYIRKLKGVVGEEDTNFILEKSLYLVVAGSDDLANNYFSATGFKTRLRYNIPSYTDLIVASASTFLQELYNLGARRIAVFSTPPIGCVPSQRTLGGGILRMCAENYNQAAELVNAKLLREIDSLNQILPQSRILYTDVYNPLLQIIQHPQNYGFEFNNKGCCGTGKIEAAVLCNKFSGTCSDVSKYIFWDSFHPTEKGYRVLINQTLDKIINSLLKSAMQSLCLFLTVFLSILCCVAEAVINLPKNSTIPAVIVFGDSIVDTGNNNNMKTIFKVNYPPYGQDFMGGKPTGRFSDGKVPSDLIAEELGIKALVPAYFDPALQAQDLLTGVNFASGGAGYDPLTSDLASVLSLSDQLEMFKDYITKLKQIAGEERTSSILSKSIFLLVTGSNDIINTYFGTPLRKSNYDISSYTDLLVSYGSSFLQDLYKLGARRIAVFGLPPLGCLPSQRTLKGGAERECVEIYNQVADLFNKKLSIELNSINSQFPDARVKYIDIYNLPLDIIRNPQKYGFRISNKGCCGTGTIEVAFLCKYTCSDATEYVFWDSFHLTEKAYRLLVHQILKQSIKSFIFVEASLQGRETAMQFLKLKLLPFYTWFSFSLPFLSCIAEADPNNITFPAIFFFGDSLVDTGNNNHISTIANVNYPPYGKDFTGGKPTGRFSNGKVPSDLFVEELGIKPLLPPYLDPTLKAEDLITGVTFASGGAGYDPMTSHIVSALSLSKQLELFKDYITKLKKIAGEERTSTILRECLIIIVFGSNDITNTYYGGTLRRSHYDISSYADLLVSYSSGFVQDLYRLGARRIGVLGLAPLGCLPSQRTLKGGAERECVELYNQAAQLFNDKLSVDLISVNNRFPDARMIYMDMYDHLFDLFNNPNKYGFRIANKGCCGSGTIEVLFLSHKYEACKCWNSS</sequence>
<dbReference type="Pfam" id="PF00657">
    <property type="entry name" value="Lipase_GDSL"/>
    <property type="match status" value="3"/>
</dbReference>
<evidence type="ECO:0000256" key="2">
    <source>
        <dbReference type="SAM" id="Phobius"/>
    </source>
</evidence>
<comment type="caution">
    <text evidence="3">The sequence shown here is derived from an EMBL/GenBank/DDBJ whole genome shotgun (WGS) entry which is preliminary data.</text>
</comment>
<dbReference type="InterPro" id="IPR036514">
    <property type="entry name" value="SGNH_hydro_sf"/>
</dbReference>
<dbReference type="SUPFAM" id="SSF52266">
    <property type="entry name" value="SGNH hydrolase"/>
    <property type="match status" value="3"/>
</dbReference>
<dbReference type="InterPro" id="IPR035669">
    <property type="entry name" value="SGNH_plant_lipase-like"/>
</dbReference>
<dbReference type="AlphaFoldDB" id="A0ABD3TUI1"/>
<gene>
    <name evidence="3" type="ORF">ACJIZ3_024787</name>
</gene>
<evidence type="ECO:0000313" key="3">
    <source>
        <dbReference type="EMBL" id="KAL3840196.1"/>
    </source>
</evidence>
<dbReference type="Gene3D" id="3.40.50.1110">
    <property type="entry name" value="SGNH hydrolase"/>
    <property type="match status" value="3"/>
</dbReference>
<dbReference type="PANTHER" id="PTHR45642">
    <property type="entry name" value="GDSL ESTERASE/LIPASE EXL3"/>
    <property type="match status" value="1"/>
</dbReference>
<protein>
    <recommendedName>
        <fullName evidence="5">GDSL esterase/lipase EXL3</fullName>
    </recommendedName>
</protein>
<keyword evidence="2" id="KW-1133">Transmembrane helix</keyword>
<evidence type="ECO:0000256" key="1">
    <source>
        <dbReference type="ARBA" id="ARBA00008668"/>
    </source>
</evidence>
<dbReference type="PROSITE" id="PS01098">
    <property type="entry name" value="LIPASE_GDSL_SER"/>
    <property type="match status" value="2"/>
</dbReference>
<dbReference type="Proteomes" id="UP001634393">
    <property type="component" value="Unassembled WGS sequence"/>
</dbReference>
<accession>A0ABD3TUI1</accession>
<proteinExistence type="inferred from homology"/>
<name>A0ABD3TUI1_9LAMI</name>
<dbReference type="InterPro" id="IPR001087">
    <property type="entry name" value="GDSL"/>
</dbReference>
<dbReference type="EMBL" id="JBJXBP010000003">
    <property type="protein sequence ID" value="KAL3840196.1"/>
    <property type="molecule type" value="Genomic_DNA"/>
</dbReference>
<feature type="transmembrane region" description="Helical" evidence="2">
    <location>
        <begin position="6"/>
        <end position="22"/>
    </location>
</feature>
<evidence type="ECO:0000313" key="4">
    <source>
        <dbReference type="Proteomes" id="UP001634393"/>
    </source>
</evidence>
<dbReference type="PANTHER" id="PTHR45642:SF138">
    <property type="entry name" value="GDSL ESTERASE_LIPASE EXL3-LIKE"/>
    <property type="match status" value="1"/>
</dbReference>
<reference evidence="3 4" key="1">
    <citation type="submission" date="2024-12" db="EMBL/GenBank/DDBJ databases">
        <title>The unique morphological basis and parallel evolutionary history of personate flowers in Penstemon.</title>
        <authorList>
            <person name="Depatie T.H."/>
            <person name="Wessinger C.A."/>
        </authorList>
    </citation>
    <scope>NUCLEOTIDE SEQUENCE [LARGE SCALE GENOMIC DNA]</scope>
    <source>
        <strain evidence="3">WTNN_2</strain>
        <tissue evidence="3">Leaf</tissue>
    </source>
</reference>
<keyword evidence="2" id="KW-0472">Membrane</keyword>
<organism evidence="3 4">
    <name type="scientific">Penstemon smallii</name>
    <dbReference type="NCBI Taxonomy" id="265156"/>
    <lineage>
        <taxon>Eukaryota</taxon>
        <taxon>Viridiplantae</taxon>
        <taxon>Streptophyta</taxon>
        <taxon>Embryophyta</taxon>
        <taxon>Tracheophyta</taxon>
        <taxon>Spermatophyta</taxon>
        <taxon>Magnoliopsida</taxon>
        <taxon>eudicotyledons</taxon>
        <taxon>Gunneridae</taxon>
        <taxon>Pentapetalae</taxon>
        <taxon>asterids</taxon>
        <taxon>lamiids</taxon>
        <taxon>Lamiales</taxon>
        <taxon>Plantaginaceae</taxon>
        <taxon>Cheloneae</taxon>
        <taxon>Penstemon</taxon>
    </lineage>
</organism>